<proteinExistence type="predicted"/>
<name>A0A7X0F0A9_9ACTN</name>
<dbReference type="EMBL" id="JACHJB010000003">
    <property type="protein sequence ID" value="MBB6351107.1"/>
    <property type="molecule type" value="Genomic_DNA"/>
</dbReference>
<dbReference type="SUPFAM" id="SSF56655">
    <property type="entry name" value="Carbohydrate phosphatase"/>
    <property type="match status" value="1"/>
</dbReference>
<dbReference type="AlphaFoldDB" id="A0A7X0F0A9"/>
<reference evidence="1 2" key="1">
    <citation type="submission" date="2020-08" db="EMBL/GenBank/DDBJ databases">
        <title>Sequencing the genomes of 1000 actinobacteria strains.</title>
        <authorList>
            <person name="Klenk H.-P."/>
        </authorList>
    </citation>
    <scope>NUCLEOTIDE SEQUENCE [LARGE SCALE GENOMIC DNA]</scope>
    <source>
        <strain evidence="1 2">DSM 45913</strain>
    </source>
</reference>
<comment type="caution">
    <text evidence="1">The sequence shown here is derived from an EMBL/GenBank/DDBJ whole genome shotgun (WGS) entry which is preliminary data.</text>
</comment>
<gene>
    <name evidence="1" type="ORF">FHU36_007679</name>
</gene>
<dbReference type="Proteomes" id="UP000583800">
    <property type="component" value="Unassembled WGS sequence"/>
</dbReference>
<evidence type="ECO:0000313" key="2">
    <source>
        <dbReference type="Proteomes" id="UP000583800"/>
    </source>
</evidence>
<sequence>MWIDQVTEMLTDAAEIAILPRFRALADGEVAEKSPGEVATVADREAEELISPTCWNTARSLLLG</sequence>
<organism evidence="1 2">
    <name type="scientific">Nonomuraea muscovyensis</name>
    <dbReference type="NCBI Taxonomy" id="1124761"/>
    <lineage>
        <taxon>Bacteria</taxon>
        <taxon>Bacillati</taxon>
        <taxon>Actinomycetota</taxon>
        <taxon>Actinomycetes</taxon>
        <taxon>Streptosporangiales</taxon>
        <taxon>Streptosporangiaceae</taxon>
        <taxon>Nonomuraea</taxon>
    </lineage>
</organism>
<accession>A0A7X0F0A9</accession>
<protein>
    <submittedName>
        <fullName evidence="1">Fructose-1,6-bisphosphatase/inositol monophosphatase family enzyme</fullName>
    </submittedName>
</protein>
<evidence type="ECO:0000313" key="1">
    <source>
        <dbReference type="EMBL" id="MBB6351107.1"/>
    </source>
</evidence>
<keyword evidence="2" id="KW-1185">Reference proteome</keyword>
<dbReference type="RefSeq" id="WP_185088795.1">
    <property type="nucleotide sequence ID" value="NZ_JACHJB010000003.1"/>
</dbReference>